<organism evidence="1 2">
    <name type="scientific">Tanacetum coccineum</name>
    <dbReference type="NCBI Taxonomy" id="301880"/>
    <lineage>
        <taxon>Eukaryota</taxon>
        <taxon>Viridiplantae</taxon>
        <taxon>Streptophyta</taxon>
        <taxon>Embryophyta</taxon>
        <taxon>Tracheophyta</taxon>
        <taxon>Spermatophyta</taxon>
        <taxon>Magnoliopsida</taxon>
        <taxon>eudicotyledons</taxon>
        <taxon>Gunneridae</taxon>
        <taxon>Pentapetalae</taxon>
        <taxon>asterids</taxon>
        <taxon>campanulids</taxon>
        <taxon>Asterales</taxon>
        <taxon>Asteraceae</taxon>
        <taxon>Asteroideae</taxon>
        <taxon>Anthemideae</taxon>
        <taxon>Anthemidinae</taxon>
        <taxon>Tanacetum</taxon>
    </lineage>
</organism>
<reference evidence="1" key="2">
    <citation type="submission" date="2022-01" db="EMBL/GenBank/DDBJ databases">
        <authorList>
            <person name="Yamashiro T."/>
            <person name="Shiraishi A."/>
            <person name="Satake H."/>
            <person name="Nakayama K."/>
        </authorList>
    </citation>
    <scope>NUCLEOTIDE SEQUENCE</scope>
</reference>
<reference evidence="1" key="1">
    <citation type="journal article" date="2022" name="Int. J. Mol. Sci.">
        <title>Draft Genome of Tanacetum Coccineum: Genomic Comparison of Closely Related Tanacetum-Family Plants.</title>
        <authorList>
            <person name="Yamashiro T."/>
            <person name="Shiraishi A."/>
            <person name="Nakayama K."/>
            <person name="Satake H."/>
        </authorList>
    </citation>
    <scope>NUCLEOTIDE SEQUENCE</scope>
</reference>
<protein>
    <submittedName>
        <fullName evidence="1">Uncharacterized protein</fullName>
    </submittedName>
</protein>
<proteinExistence type="predicted"/>
<keyword evidence="2" id="KW-1185">Reference proteome</keyword>
<comment type="caution">
    <text evidence="1">The sequence shown here is derived from an EMBL/GenBank/DDBJ whole genome shotgun (WGS) entry which is preliminary data.</text>
</comment>
<accession>A0ABQ5ISL6</accession>
<evidence type="ECO:0000313" key="2">
    <source>
        <dbReference type="Proteomes" id="UP001151760"/>
    </source>
</evidence>
<evidence type="ECO:0000313" key="1">
    <source>
        <dbReference type="EMBL" id="GJU03251.1"/>
    </source>
</evidence>
<name>A0ABQ5ISL6_9ASTR</name>
<dbReference type="EMBL" id="BQNB010021134">
    <property type="protein sequence ID" value="GJU03251.1"/>
    <property type="molecule type" value="Genomic_DNA"/>
</dbReference>
<dbReference type="Proteomes" id="UP001151760">
    <property type="component" value="Unassembled WGS sequence"/>
</dbReference>
<gene>
    <name evidence="1" type="ORF">Tco_1113589</name>
</gene>
<sequence length="111" mass="11676">MTGFIQSMADSRIGSLQIHADKAGNSTSFSEVVAKEASAKIDKEKARAGNKVNNNFLTVGNANNEVPIAALTDFTSKIIVVRTTPSGHCVGTCSDPVAVAGEEEKKKQHTS</sequence>